<dbReference type="PANTHER" id="PTHR43716:SF2">
    <property type="entry name" value="BLL6224 PROTEIN"/>
    <property type="match status" value="1"/>
</dbReference>
<dbReference type="GO" id="GO:0022904">
    <property type="term" value="P:respiratory electron transport chain"/>
    <property type="evidence" value="ECO:0007669"/>
    <property type="project" value="TreeGrafter"/>
</dbReference>
<evidence type="ECO:0000256" key="2">
    <source>
        <dbReference type="ARBA" id="ARBA00008000"/>
    </source>
</evidence>
<keyword evidence="7" id="KW-1185">Reference proteome</keyword>
<dbReference type="GO" id="GO:0071949">
    <property type="term" value="F:FAD binding"/>
    <property type="evidence" value="ECO:0007669"/>
    <property type="project" value="InterPro"/>
</dbReference>
<dbReference type="InterPro" id="IPR016169">
    <property type="entry name" value="FAD-bd_PCMH_sub2"/>
</dbReference>
<dbReference type="Gene3D" id="3.30.70.2740">
    <property type="match status" value="1"/>
</dbReference>
<gene>
    <name evidence="6" type="ORF">H1W37_11255</name>
</gene>
<organism evidence="6 7">
    <name type="scientific">Stappia taiwanensis</name>
    <dbReference type="NCBI Taxonomy" id="992267"/>
    <lineage>
        <taxon>Bacteria</taxon>
        <taxon>Pseudomonadati</taxon>
        <taxon>Pseudomonadota</taxon>
        <taxon>Alphaproteobacteria</taxon>
        <taxon>Hyphomicrobiales</taxon>
        <taxon>Stappiaceae</taxon>
        <taxon>Stappia</taxon>
    </lineage>
</organism>
<dbReference type="InterPro" id="IPR004113">
    <property type="entry name" value="FAD-bd_oxidored_4_C"/>
</dbReference>
<comment type="similarity">
    <text evidence="2">Belongs to the FAD-binding oxidoreductase/transferase type 4 family.</text>
</comment>
<comment type="cofactor">
    <cofactor evidence="1">
        <name>FAD</name>
        <dbReference type="ChEBI" id="CHEBI:57692"/>
    </cofactor>
</comment>
<dbReference type="Gene3D" id="3.30.465.10">
    <property type="match status" value="1"/>
</dbReference>
<dbReference type="FunFam" id="1.10.45.10:FF:000001">
    <property type="entry name" value="D-lactate dehydrogenase mitochondrial"/>
    <property type="match status" value="1"/>
</dbReference>
<evidence type="ECO:0000256" key="1">
    <source>
        <dbReference type="ARBA" id="ARBA00001974"/>
    </source>
</evidence>
<dbReference type="Gene3D" id="3.30.70.2190">
    <property type="match status" value="1"/>
</dbReference>
<dbReference type="Gene3D" id="1.10.45.10">
    <property type="entry name" value="Vanillyl-alcohol Oxidase, Chain A, domain 4"/>
    <property type="match status" value="1"/>
</dbReference>
<accession>A0A838XZF7</accession>
<dbReference type="AlphaFoldDB" id="A0A838XZF7"/>
<reference evidence="6 7" key="2">
    <citation type="submission" date="2020-08" db="EMBL/GenBank/DDBJ databases">
        <title>Stappia taiwanensis sp. nov., isolated from a coastal thermal spring.</title>
        <authorList>
            <person name="Kampfer P."/>
        </authorList>
    </citation>
    <scope>NUCLEOTIDE SEQUENCE [LARGE SCALE GENOMIC DNA]</scope>
    <source>
        <strain evidence="6 7">DSM 23284</strain>
    </source>
</reference>
<evidence type="ECO:0000256" key="3">
    <source>
        <dbReference type="ARBA" id="ARBA00022630"/>
    </source>
</evidence>
<name>A0A838XZF7_9HYPH</name>
<dbReference type="SUPFAM" id="SSF56176">
    <property type="entry name" value="FAD-binding/transporter-associated domain-like"/>
    <property type="match status" value="1"/>
</dbReference>
<feature type="domain" description="FAD-binding PCMH-type" evidence="5">
    <location>
        <begin position="37"/>
        <end position="218"/>
    </location>
</feature>
<dbReference type="Pfam" id="PF02913">
    <property type="entry name" value="FAD-oxidase_C"/>
    <property type="match status" value="1"/>
</dbReference>
<dbReference type="Gene3D" id="3.30.43.10">
    <property type="entry name" value="Uridine Diphospho-n-acetylenolpyruvylglucosamine Reductase, domain 2"/>
    <property type="match status" value="1"/>
</dbReference>
<dbReference type="InterPro" id="IPR016166">
    <property type="entry name" value="FAD-bd_PCMH"/>
</dbReference>
<dbReference type="InterPro" id="IPR016171">
    <property type="entry name" value="Vanillyl_alc_oxidase_C-sub2"/>
</dbReference>
<protein>
    <submittedName>
        <fullName evidence="6">FAD-binding oxidoreductase</fullName>
    </submittedName>
</protein>
<comment type="caution">
    <text evidence="6">The sequence shown here is derived from an EMBL/GenBank/DDBJ whole genome shotgun (WGS) entry which is preliminary data.</text>
</comment>
<evidence type="ECO:0000256" key="4">
    <source>
        <dbReference type="ARBA" id="ARBA00022827"/>
    </source>
</evidence>
<dbReference type="GO" id="GO:0003824">
    <property type="term" value="F:catalytic activity"/>
    <property type="evidence" value="ECO:0007669"/>
    <property type="project" value="InterPro"/>
</dbReference>
<dbReference type="InterPro" id="IPR036318">
    <property type="entry name" value="FAD-bd_PCMH-like_sf"/>
</dbReference>
<evidence type="ECO:0000313" key="6">
    <source>
        <dbReference type="EMBL" id="MBA4612233.1"/>
    </source>
</evidence>
<dbReference type="InterPro" id="IPR016164">
    <property type="entry name" value="FAD-linked_Oxase-like_C"/>
</dbReference>
<proteinExistence type="inferred from homology"/>
<dbReference type="InterPro" id="IPR051264">
    <property type="entry name" value="FAD-oxidored/transferase_4"/>
</dbReference>
<dbReference type="EMBL" id="JACEON010000009">
    <property type="protein sequence ID" value="MBA4612233.1"/>
    <property type="molecule type" value="Genomic_DNA"/>
</dbReference>
<evidence type="ECO:0000259" key="5">
    <source>
        <dbReference type="PROSITE" id="PS51387"/>
    </source>
</evidence>
<dbReference type="PROSITE" id="PS51387">
    <property type="entry name" value="FAD_PCMH"/>
    <property type="match status" value="1"/>
</dbReference>
<reference evidence="6 7" key="1">
    <citation type="submission" date="2020-07" db="EMBL/GenBank/DDBJ databases">
        <authorList>
            <person name="Li M."/>
        </authorList>
    </citation>
    <scope>NUCLEOTIDE SEQUENCE [LARGE SCALE GENOMIC DNA]</scope>
    <source>
        <strain evidence="6 7">DSM 23284</strain>
    </source>
</reference>
<dbReference type="InterPro" id="IPR016167">
    <property type="entry name" value="FAD-bd_PCMH_sub1"/>
</dbReference>
<keyword evidence="3" id="KW-0285">Flavoprotein</keyword>
<dbReference type="Pfam" id="PF01565">
    <property type="entry name" value="FAD_binding_4"/>
    <property type="match status" value="1"/>
</dbReference>
<dbReference type="SUPFAM" id="SSF55103">
    <property type="entry name" value="FAD-linked oxidases, C-terminal domain"/>
    <property type="match status" value="1"/>
</dbReference>
<dbReference type="Proteomes" id="UP000559404">
    <property type="component" value="Unassembled WGS sequence"/>
</dbReference>
<dbReference type="RefSeq" id="WP_181760428.1">
    <property type="nucleotide sequence ID" value="NZ_BMCR01000003.1"/>
</dbReference>
<evidence type="ECO:0000313" key="7">
    <source>
        <dbReference type="Proteomes" id="UP000559404"/>
    </source>
</evidence>
<dbReference type="InterPro" id="IPR006094">
    <property type="entry name" value="Oxid_FAD_bind_N"/>
</dbReference>
<keyword evidence="4" id="KW-0274">FAD</keyword>
<sequence length="474" mass="50423">MSDPASLSRLIEIVGERNALRDPADMAPYLREWRDLYVGKTPVVLRPGSREEVSQILAHANAHGLKIVPQGGNTGLVGGQIPDDSATEIVISLSRMNKVREIDAAGFSMTVEAGCTLQAIHDAAEAADRMFPLTLGSQGSCQIGGNIATNAGGTAVLAYGNTRELVLGLEVVLPDGSIMEGLRSLRKDNTGYDLKQIFIGSEGTLGVITAAVLKLFPLPRERDVAFVGLSSPEAALELFSTARGRAGAMLTGFELMPRVGLEFTLRHLDGTRDPLQAPSPWYALVELSSGTESGDEQAPTRALMEAILGEAFEAGLVEDAALAESGAQAADFWRLRHGLSEVQREEGGSIKHDVSVPVASVPAFLAEAIAAVEAKVPGCRPVPFGHMGDGNIHFNVSQPVGADKAAFIAGWDDMNKVVHDIVQRYGGSISAEHGIGRLKRDLLAEVKSPVELEMMRRIKQAFDPNGILSPGRVL</sequence>
<dbReference type="PANTHER" id="PTHR43716">
    <property type="entry name" value="D-2-HYDROXYGLUTARATE DEHYDROGENASE, MITOCHONDRIAL"/>
    <property type="match status" value="1"/>
</dbReference>